<comment type="caution">
    <text evidence="2">The sequence shown here is derived from an EMBL/GenBank/DDBJ whole genome shotgun (WGS) entry which is preliminary data.</text>
</comment>
<dbReference type="PANTHER" id="PTHR36513">
    <property type="entry name" value="ABC TRANSMEMBRANE TYPE-1 DOMAIN-CONTAINING PROTEIN"/>
    <property type="match status" value="1"/>
</dbReference>
<feature type="transmembrane region" description="Helical" evidence="1">
    <location>
        <begin position="142"/>
        <end position="160"/>
    </location>
</feature>
<reference evidence="2" key="2">
    <citation type="submission" date="2022-01" db="EMBL/GenBank/DDBJ databases">
        <authorList>
            <person name="Hirooka S."/>
            <person name="Miyagishima S.Y."/>
        </authorList>
    </citation>
    <scope>NUCLEOTIDE SEQUENCE</scope>
    <source>
        <strain evidence="2">NBRC 102759</strain>
    </source>
</reference>
<proteinExistence type="predicted"/>
<feature type="transmembrane region" description="Helical" evidence="1">
    <location>
        <begin position="121"/>
        <end position="136"/>
    </location>
</feature>
<evidence type="ECO:0000313" key="3">
    <source>
        <dbReference type="Proteomes" id="UP001061958"/>
    </source>
</evidence>
<reference evidence="2" key="1">
    <citation type="journal article" date="2022" name="Proc. Natl. Acad. Sci. U.S.A.">
        <title>Life cycle and functional genomics of the unicellular red alga Galdieria for elucidating algal and plant evolution and industrial use.</title>
        <authorList>
            <person name="Hirooka S."/>
            <person name="Itabashi T."/>
            <person name="Ichinose T.M."/>
            <person name="Onuma R."/>
            <person name="Fujiwara T."/>
            <person name="Yamashita S."/>
            <person name="Jong L.W."/>
            <person name="Tomita R."/>
            <person name="Iwane A.H."/>
            <person name="Miyagishima S.Y."/>
        </authorList>
    </citation>
    <scope>NUCLEOTIDE SEQUENCE</scope>
    <source>
        <strain evidence="2">NBRC 102759</strain>
    </source>
</reference>
<protein>
    <submittedName>
        <fullName evidence="2">Uncharacterized protein</fullName>
    </submittedName>
</protein>
<evidence type="ECO:0000313" key="2">
    <source>
        <dbReference type="EMBL" id="GJQ11468.1"/>
    </source>
</evidence>
<dbReference type="PANTHER" id="PTHR36513:SF1">
    <property type="entry name" value="TRANSMEMBRANE PROTEIN"/>
    <property type="match status" value="1"/>
</dbReference>
<gene>
    <name evidence="2" type="ORF">GpartN1_g3259.t1</name>
</gene>
<feature type="transmembrane region" description="Helical" evidence="1">
    <location>
        <begin position="94"/>
        <end position="114"/>
    </location>
</feature>
<feature type="transmembrane region" description="Helical" evidence="1">
    <location>
        <begin position="181"/>
        <end position="204"/>
    </location>
</feature>
<dbReference type="AlphaFoldDB" id="A0A9C7UQ34"/>
<dbReference type="InterPro" id="IPR010297">
    <property type="entry name" value="DUF900_hydrolase"/>
</dbReference>
<sequence length="832" mass="95080">MESSWQYTSPLDPKVGNIAACVEEERRFASSSRSSPFSLRGLLEIGGTHASMLLLKKPSRALTGLEETYNHMKRRSWNRKNAGVVLTVPKHIPFWLSLFFSSYFIFIFISIFLLENHDENEYLILGLVFLLAFVLSPRVGEMFQWVIAEIYTALYIYYILSHTHNHTLEQKLSSGLTYTGFFCLVICASVVIFTILFYYCWPFLLRGYLTQWTQFAGVVEDTGGETHNESIRIDSVRHRKARNSSIGPAYAMHEWLLMQHGDERYHRLIRKFAIRQYQGYLHLFFPWLIKPRVSEVHQCYFIGPLKEDLPHGLGAWFDSSPNGENLIGYFDHGIPVGPFESQENVTGADRGNVLINIRMIYMSDVKGMKTLTRAKPQWGVASAECCVSGNISLDGYPVVRDICKAQTCQCLHSKEDVCTCAKEMLLKYYRHLEDTKRLTSILVSVDNDGMKVQGHYPKYELSNSRPQQVTIYLEHVKKPNSASHSRANSSLVSFVENPERRFGSLSSELLNVSNLVVDECWEKTADTEAVVFIHGYNHMLVDALKRFGQFLAMAHLPSHLKTFVFNWPAGTSPLSYSLAVGNASSNSVQRDLDLFLQSLQHAGIRKVHFMIHSMGARLFLRAFPLIRKRLETRRNTCHSVSSIPTNTGIGSALDDEIQRDHSVISDKAAEHSPHLSNHPTLVDQSLQYSSSGMELSTLTFLNPDYELDAFQTDFPDLYEVCNCITLYADKRDRAVQIAETFCWYQPSLGHQTTPFRDTFEQFCDMDIIDASDLAGNMSFTYHAYWNIHRTMVDDLYELIVFQRRASERRSRLFATSGGTFRFVTTPQNVNMI</sequence>
<dbReference type="InterPro" id="IPR029058">
    <property type="entry name" value="AB_hydrolase_fold"/>
</dbReference>
<dbReference type="SUPFAM" id="SSF53474">
    <property type="entry name" value="alpha/beta-Hydrolases"/>
    <property type="match status" value="1"/>
</dbReference>
<keyword evidence="1" id="KW-0812">Transmembrane</keyword>
<dbReference type="Proteomes" id="UP001061958">
    <property type="component" value="Unassembled WGS sequence"/>
</dbReference>
<organism evidence="2 3">
    <name type="scientific">Galdieria partita</name>
    <dbReference type="NCBI Taxonomy" id="83374"/>
    <lineage>
        <taxon>Eukaryota</taxon>
        <taxon>Rhodophyta</taxon>
        <taxon>Bangiophyceae</taxon>
        <taxon>Galdieriales</taxon>
        <taxon>Galdieriaceae</taxon>
        <taxon>Galdieria</taxon>
    </lineage>
</organism>
<accession>A0A9C7UQ34</accession>
<dbReference type="EMBL" id="BQMJ01000024">
    <property type="protein sequence ID" value="GJQ11468.1"/>
    <property type="molecule type" value="Genomic_DNA"/>
</dbReference>
<keyword evidence="3" id="KW-1185">Reference proteome</keyword>
<dbReference type="Pfam" id="PF05990">
    <property type="entry name" value="DUF900"/>
    <property type="match status" value="1"/>
</dbReference>
<name>A0A9C7UQ34_9RHOD</name>
<dbReference type="OrthoDB" id="10251508at2759"/>
<evidence type="ECO:0000256" key="1">
    <source>
        <dbReference type="SAM" id="Phobius"/>
    </source>
</evidence>
<keyword evidence="1" id="KW-1133">Transmembrane helix</keyword>
<keyword evidence="1" id="KW-0472">Membrane</keyword>